<protein>
    <recommendedName>
        <fullName evidence="3">RHS repeat-associated core domain-containing protein</fullName>
    </recommendedName>
</protein>
<name>A0ABQ3BK45_9FLAO</name>
<dbReference type="RefSeq" id="WP_378913912.1">
    <property type="nucleotide sequence ID" value="NZ_JBHLTI010000050.1"/>
</dbReference>
<dbReference type="Proteomes" id="UP000615593">
    <property type="component" value="Unassembled WGS sequence"/>
</dbReference>
<keyword evidence="2" id="KW-1185">Reference proteome</keyword>
<evidence type="ECO:0008006" key="3">
    <source>
        <dbReference type="Google" id="ProtNLM"/>
    </source>
</evidence>
<organism evidence="1 2">
    <name type="scientific">Mesonia mobilis</name>
    <dbReference type="NCBI Taxonomy" id="369791"/>
    <lineage>
        <taxon>Bacteria</taxon>
        <taxon>Pseudomonadati</taxon>
        <taxon>Bacteroidota</taxon>
        <taxon>Flavobacteriia</taxon>
        <taxon>Flavobacteriales</taxon>
        <taxon>Flavobacteriaceae</taxon>
        <taxon>Mesonia</taxon>
    </lineage>
</organism>
<proteinExistence type="predicted"/>
<comment type="caution">
    <text evidence="1">The sequence shown here is derived from an EMBL/GenBank/DDBJ whole genome shotgun (WGS) entry which is preliminary data.</text>
</comment>
<sequence length="319" mass="35356">MDNEVKGEGNSSNFKYRMHDPRVGRFFAIDPLSAKYPWNSPYAFSENRVIDGIELEGKEILLGPLISDGYTKLIKVAKSFDKYINDVSQGFVEHGAKELKGTVEGAIYISTGEAYRDAQPIINAGKDVLMQPRLATVDPNMGQDEIDEFIRVTEPVVKRSEAVVKDAYTTTRKAFGGDGKAGGAVLFEVAMFFLDGDEYRFAPKILKNINWSWKSKPTFGHTFTRHGQGSKITQKLQDRAKAPNQSSRQGQWLDNNAAAEWIKSKVEGGEFEIGKAYDFDDLPDGVGQIIDESGDIVPTNSARIIINSQGKISSFPVDK</sequence>
<evidence type="ECO:0000313" key="1">
    <source>
        <dbReference type="EMBL" id="GGZ48964.1"/>
    </source>
</evidence>
<dbReference type="EMBL" id="BMWY01000002">
    <property type="protein sequence ID" value="GGZ48964.1"/>
    <property type="molecule type" value="Genomic_DNA"/>
</dbReference>
<accession>A0ABQ3BK45</accession>
<gene>
    <name evidence="1" type="ORF">GCM10008088_07870</name>
</gene>
<evidence type="ECO:0000313" key="2">
    <source>
        <dbReference type="Proteomes" id="UP000615593"/>
    </source>
</evidence>
<reference evidence="2" key="1">
    <citation type="journal article" date="2019" name="Int. J. Syst. Evol. Microbiol.">
        <title>The Global Catalogue of Microorganisms (GCM) 10K type strain sequencing project: providing services to taxonomists for standard genome sequencing and annotation.</title>
        <authorList>
            <consortium name="The Broad Institute Genomics Platform"/>
            <consortium name="The Broad Institute Genome Sequencing Center for Infectious Disease"/>
            <person name="Wu L."/>
            <person name="Ma J."/>
        </authorList>
    </citation>
    <scope>NUCLEOTIDE SEQUENCE [LARGE SCALE GENOMIC DNA]</scope>
    <source>
        <strain evidence="2">KCTC 12708</strain>
    </source>
</reference>